<name>A0A0S4XPW1_9BACT</name>
<evidence type="ECO:0000259" key="6">
    <source>
        <dbReference type="PROSITE" id="PS51007"/>
    </source>
</evidence>
<gene>
    <name evidence="7" type="ORF">BN3087_450007</name>
</gene>
<dbReference type="Gene3D" id="1.10.760.10">
    <property type="entry name" value="Cytochrome c-like domain"/>
    <property type="match status" value="1"/>
</dbReference>
<dbReference type="InterPro" id="IPR015170">
    <property type="entry name" value="DUF1924_SHP"/>
</dbReference>
<reference evidence="7" key="1">
    <citation type="submission" date="2015-11" db="EMBL/GenBank/DDBJ databases">
        <authorList>
            <person name="Zhang Y."/>
            <person name="Guo Z."/>
        </authorList>
    </citation>
    <scope>NUCLEOTIDE SEQUENCE</scope>
    <source>
        <strain evidence="7">BN30871</strain>
    </source>
</reference>
<feature type="domain" description="Cytochrome c" evidence="6">
    <location>
        <begin position="45"/>
        <end position="138"/>
    </location>
</feature>
<evidence type="ECO:0000256" key="3">
    <source>
        <dbReference type="ARBA" id="ARBA00023004"/>
    </source>
</evidence>
<feature type="chain" id="PRO_5006629884" evidence="5">
    <location>
        <begin position="18"/>
        <end position="138"/>
    </location>
</feature>
<proteinExistence type="predicted"/>
<dbReference type="GO" id="GO:0046872">
    <property type="term" value="F:metal ion binding"/>
    <property type="evidence" value="ECO:0007669"/>
    <property type="project" value="UniProtKB-KW"/>
</dbReference>
<feature type="signal peptide" evidence="5">
    <location>
        <begin position="1"/>
        <end position="17"/>
    </location>
</feature>
<dbReference type="EMBL" id="FAXN01000046">
    <property type="protein sequence ID" value="CUV65777.1"/>
    <property type="molecule type" value="Genomic_DNA"/>
</dbReference>
<sequence>MKKQLALLIISGVLANAGGFNPSMQGYINSLKVEAKKSNSNFTDFNAKRGELIFTSKHIGKRGKEISCVSCHGSNLALSSKNAFTNKTIDPLSPKANPQRLTDVQEVQKWLKRNFNDVYKREGTAQEKGDVLYYIKSK</sequence>
<evidence type="ECO:0000256" key="4">
    <source>
        <dbReference type="PROSITE-ProRule" id="PRU00433"/>
    </source>
</evidence>
<keyword evidence="1 4" id="KW-0349">Heme</keyword>
<evidence type="ECO:0000256" key="5">
    <source>
        <dbReference type="SAM" id="SignalP"/>
    </source>
</evidence>
<evidence type="ECO:0000313" key="7">
    <source>
        <dbReference type="EMBL" id="CUV65777.1"/>
    </source>
</evidence>
<keyword evidence="5" id="KW-0732">Signal</keyword>
<accession>A0A0S4XPW1</accession>
<evidence type="ECO:0000256" key="2">
    <source>
        <dbReference type="ARBA" id="ARBA00022723"/>
    </source>
</evidence>
<dbReference type="PROSITE" id="PS51007">
    <property type="entry name" value="CYTC"/>
    <property type="match status" value="1"/>
</dbReference>
<dbReference type="GO" id="GO:0009055">
    <property type="term" value="F:electron transfer activity"/>
    <property type="evidence" value="ECO:0007669"/>
    <property type="project" value="InterPro"/>
</dbReference>
<dbReference type="AlphaFoldDB" id="A0A0S4XPW1"/>
<organism evidence="7">
    <name type="scientific">Sulfurovum sp. enrichment culture clone C5</name>
    <dbReference type="NCBI Taxonomy" id="497650"/>
    <lineage>
        <taxon>Bacteria</taxon>
        <taxon>Pseudomonadati</taxon>
        <taxon>Campylobacterota</taxon>
        <taxon>Epsilonproteobacteria</taxon>
        <taxon>Campylobacterales</taxon>
        <taxon>Sulfurovaceae</taxon>
        <taxon>Sulfurovum</taxon>
        <taxon>environmental samples</taxon>
    </lineage>
</organism>
<dbReference type="GO" id="GO:0020037">
    <property type="term" value="F:heme binding"/>
    <property type="evidence" value="ECO:0007669"/>
    <property type="project" value="InterPro"/>
</dbReference>
<keyword evidence="2 4" id="KW-0479">Metal-binding</keyword>
<dbReference type="SUPFAM" id="SSF46626">
    <property type="entry name" value="Cytochrome c"/>
    <property type="match status" value="1"/>
</dbReference>
<evidence type="ECO:0000256" key="1">
    <source>
        <dbReference type="ARBA" id="ARBA00022617"/>
    </source>
</evidence>
<dbReference type="InterPro" id="IPR036909">
    <property type="entry name" value="Cyt_c-like_dom_sf"/>
</dbReference>
<dbReference type="Pfam" id="PF09086">
    <property type="entry name" value="DUF1924"/>
    <property type="match status" value="1"/>
</dbReference>
<protein>
    <submittedName>
        <fullName evidence="7">Putative Cytochrome c-type protein</fullName>
    </submittedName>
</protein>
<dbReference type="InterPro" id="IPR009056">
    <property type="entry name" value="Cyt_c-like_dom"/>
</dbReference>
<keyword evidence="3 4" id="KW-0408">Iron</keyword>